<dbReference type="OrthoDB" id="329813at2759"/>
<dbReference type="PROSITE" id="PS51384">
    <property type="entry name" value="FAD_FR"/>
    <property type="match status" value="1"/>
</dbReference>
<evidence type="ECO:0000256" key="9">
    <source>
        <dbReference type="SAM" id="MobiDB-lite"/>
    </source>
</evidence>
<gene>
    <name evidence="11" type="ORF">CSUI_004229</name>
</gene>
<dbReference type="InterPro" id="IPR017927">
    <property type="entry name" value="FAD-bd_FR_type"/>
</dbReference>
<feature type="domain" description="FAD-binding FR-type" evidence="10">
    <location>
        <begin position="183"/>
        <end position="353"/>
    </location>
</feature>
<reference evidence="11 12" key="1">
    <citation type="journal article" date="2017" name="Int. J. Parasitol.">
        <title>The genome of the protozoan parasite Cystoisospora suis and a reverse vaccinology approach to identify vaccine candidates.</title>
        <authorList>
            <person name="Palmieri N."/>
            <person name="Shrestha A."/>
            <person name="Ruttkowski B."/>
            <person name="Beck T."/>
            <person name="Vogl C."/>
            <person name="Tomley F."/>
            <person name="Blake D.P."/>
            <person name="Joachim A."/>
        </authorList>
    </citation>
    <scope>NUCLEOTIDE SEQUENCE [LARGE SCALE GENOMIC DNA]</scope>
    <source>
        <strain evidence="11 12">Wien I</strain>
    </source>
</reference>
<dbReference type="Proteomes" id="UP000221165">
    <property type="component" value="Unassembled WGS sequence"/>
</dbReference>
<dbReference type="InterPro" id="IPR015701">
    <property type="entry name" value="FNR"/>
</dbReference>
<dbReference type="InterPro" id="IPR017938">
    <property type="entry name" value="Riboflavin_synthase-like_b-brl"/>
</dbReference>
<feature type="region of interest" description="Disordered" evidence="9">
    <location>
        <begin position="258"/>
        <end position="280"/>
    </location>
</feature>
<dbReference type="GO" id="GO:0004324">
    <property type="term" value="F:ferredoxin-NADP+ reductase activity"/>
    <property type="evidence" value="ECO:0007669"/>
    <property type="project" value="UniProtKB-EC"/>
</dbReference>
<evidence type="ECO:0000256" key="5">
    <source>
        <dbReference type="ARBA" id="ARBA00022827"/>
    </source>
</evidence>
<evidence type="ECO:0000256" key="3">
    <source>
        <dbReference type="ARBA" id="ARBA00013223"/>
    </source>
</evidence>
<keyword evidence="6" id="KW-0521">NADP</keyword>
<dbReference type="AlphaFoldDB" id="A0A2C6L2H4"/>
<comment type="cofactor">
    <cofactor evidence="1">
        <name>FAD</name>
        <dbReference type="ChEBI" id="CHEBI:57692"/>
    </cofactor>
</comment>
<organism evidence="11 12">
    <name type="scientific">Cystoisospora suis</name>
    <dbReference type="NCBI Taxonomy" id="483139"/>
    <lineage>
        <taxon>Eukaryota</taxon>
        <taxon>Sar</taxon>
        <taxon>Alveolata</taxon>
        <taxon>Apicomplexa</taxon>
        <taxon>Conoidasida</taxon>
        <taxon>Coccidia</taxon>
        <taxon>Eucoccidiorida</taxon>
        <taxon>Eimeriorina</taxon>
        <taxon>Sarcocystidae</taxon>
        <taxon>Cystoisospora</taxon>
    </lineage>
</organism>
<evidence type="ECO:0000256" key="4">
    <source>
        <dbReference type="ARBA" id="ARBA00022630"/>
    </source>
</evidence>
<comment type="caution">
    <text evidence="11">The sequence shown here is derived from an EMBL/GenBank/DDBJ whole genome shotgun (WGS) entry which is preliminary data.</text>
</comment>
<keyword evidence="7" id="KW-0560">Oxidoreductase</keyword>
<feature type="compositionally biased region" description="Basic and acidic residues" evidence="9">
    <location>
        <begin position="268"/>
        <end position="280"/>
    </location>
</feature>
<comment type="similarity">
    <text evidence="2">Belongs to the ferredoxin--NADP reductase type 1 family.</text>
</comment>
<dbReference type="SUPFAM" id="SSF63380">
    <property type="entry name" value="Riboflavin synthase domain-like"/>
    <property type="match status" value="1"/>
</dbReference>
<dbReference type="Pfam" id="PF00175">
    <property type="entry name" value="NAD_binding_1"/>
    <property type="match status" value="1"/>
</dbReference>
<evidence type="ECO:0000256" key="1">
    <source>
        <dbReference type="ARBA" id="ARBA00001974"/>
    </source>
</evidence>
<keyword evidence="12" id="KW-1185">Reference proteome</keyword>
<dbReference type="Gene3D" id="2.40.30.10">
    <property type="entry name" value="Translation factors"/>
    <property type="match status" value="1"/>
</dbReference>
<proteinExistence type="inferred from homology"/>
<evidence type="ECO:0000313" key="12">
    <source>
        <dbReference type="Proteomes" id="UP000221165"/>
    </source>
</evidence>
<dbReference type="PANTHER" id="PTHR43314">
    <property type="match status" value="1"/>
</dbReference>
<sequence>MSCSIDRSVVRGGAGRAMPIAMLCISFLVASENRSGESVPAALAFVLTSSSSVLEASTKTDGRRTFAGGARLRAQLPLIARTASQEPANECHGRWLRRSNGIWNAGRREAWNQGASNNFISTCLLYSTPGHTEASPVYSEGDAMSAANDQPSAGQRQAVSESSTFQSLEHLDSDVPINTFRPSAPLLCRVVSVLPATGEGRAEPRHRADTDAYIPEIYTVVLHHACRLRFVEGQSIAIRPKPSGRARPFFTGQIASPEADASRLPTAAEDRRGVPMAARRRDSPRIYSIASSRYGDDGTGSTLTLCVKKHVYTDPLTGERDPSKDGVCSTFICNAKPGDEFEVTGPMGKTLLLPKQEDAPLVMLATGTGVAPFRGHIQSRRLRRMAAGHTSTRQPRILLFVGARTAEAVPYLNEWKACSSDESSGVELHLALSRQMHREDGKRLYIQDLVWRERAKVWKALQEDGGHLYVCGLKSMLSGVEDVLARVARECAGSGMDFVRQLKQERRWHVEVY</sequence>
<evidence type="ECO:0000313" key="11">
    <source>
        <dbReference type="EMBL" id="PHJ21926.1"/>
    </source>
</evidence>
<evidence type="ECO:0000256" key="6">
    <source>
        <dbReference type="ARBA" id="ARBA00022857"/>
    </source>
</evidence>
<dbReference type="Gene3D" id="3.40.50.80">
    <property type="entry name" value="Nucleotide-binding domain of ferredoxin-NADP reductase (FNR) module"/>
    <property type="match status" value="1"/>
</dbReference>
<dbReference type="EC" id="1.18.1.2" evidence="3"/>
<comment type="catalytic activity">
    <reaction evidence="8">
        <text>2 reduced [2Fe-2S]-[ferredoxin] + NADP(+) + H(+) = 2 oxidized [2Fe-2S]-[ferredoxin] + NADPH</text>
        <dbReference type="Rhea" id="RHEA:20125"/>
        <dbReference type="Rhea" id="RHEA-COMP:10000"/>
        <dbReference type="Rhea" id="RHEA-COMP:10001"/>
        <dbReference type="ChEBI" id="CHEBI:15378"/>
        <dbReference type="ChEBI" id="CHEBI:33737"/>
        <dbReference type="ChEBI" id="CHEBI:33738"/>
        <dbReference type="ChEBI" id="CHEBI:57783"/>
        <dbReference type="ChEBI" id="CHEBI:58349"/>
        <dbReference type="EC" id="1.18.1.2"/>
    </reaction>
</comment>
<keyword evidence="5" id="KW-0274">FAD</keyword>
<keyword evidence="4" id="KW-0285">Flavoprotein</keyword>
<dbReference type="VEuPathDB" id="ToxoDB:CSUI_004229"/>
<dbReference type="GeneID" id="94427633"/>
<dbReference type="EMBL" id="MIGC01001942">
    <property type="protein sequence ID" value="PHJ21926.1"/>
    <property type="molecule type" value="Genomic_DNA"/>
</dbReference>
<dbReference type="PRINTS" id="PR00371">
    <property type="entry name" value="FPNCR"/>
</dbReference>
<dbReference type="InterPro" id="IPR001709">
    <property type="entry name" value="Flavoprot_Pyr_Nucl_cyt_Rdtase"/>
</dbReference>
<dbReference type="InterPro" id="IPR001433">
    <property type="entry name" value="OxRdtase_FAD/NAD-bd"/>
</dbReference>
<evidence type="ECO:0000256" key="2">
    <source>
        <dbReference type="ARBA" id="ARBA00008312"/>
    </source>
</evidence>
<evidence type="ECO:0000256" key="7">
    <source>
        <dbReference type="ARBA" id="ARBA00023002"/>
    </source>
</evidence>
<dbReference type="SUPFAM" id="SSF52343">
    <property type="entry name" value="Ferredoxin reductase-like, C-terminal NADP-linked domain"/>
    <property type="match status" value="1"/>
</dbReference>
<dbReference type="InterPro" id="IPR039261">
    <property type="entry name" value="FNR_nucleotide-bd"/>
</dbReference>
<dbReference type="RefSeq" id="XP_067923605.1">
    <property type="nucleotide sequence ID" value="XM_068064422.1"/>
</dbReference>
<name>A0A2C6L2H4_9APIC</name>
<protein>
    <recommendedName>
        <fullName evidence="3">ferredoxin--NADP(+) reductase</fullName>
        <ecNumber evidence="3">1.18.1.2</ecNumber>
    </recommendedName>
</protein>
<evidence type="ECO:0000256" key="8">
    <source>
        <dbReference type="ARBA" id="ARBA00047776"/>
    </source>
</evidence>
<accession>A0A2C6L2H4</accession>
<evidence type="ECO:0000259" key="10">
    <source>
        <dbReference type="PROSITE" id="PS51384"/>
    </source>
</evidence>